<dbReference type="AlphaFoldDB" id="A0A847D3N2"/>
<comment type="caution">
    <text evidence="5">The sequence shown here is derived from an EMBL/GenBank/DDBJ whole genome shotgun (WGS) entry which is preliminary data.</text>
</comment>
<protein>
    <submittedName>
        <fullName evidence="5">Helix-turn-helix transcriptional regulator</fullName>
    </submittedName>
</protein>
<dbReference type="RefSeq" id="WP_276642047.1">
    <property type="nucleotide sequence ID" value="NZ_JAAZCD010000075.1"/>
</dbReference>
<dbReference type="Pfam" id="PF12833">
    <property type="entry name" value="HTH_18"/>
    <property type="match status" value="1"/>
</dbReference>
<dbReference type="SUPFAM" id="SSF46689">
    <property type="entry name" value="Homeodomain-like"/>
    <property type="match status" value="1"/>
</dbReference>
<evidence type="ECO:0000313" key="5">
    <source>
        <dbReference type="EMBL" id="NLD31280.1"/>
    </source>
</evidence>
<dbReference type="PRINTS" id="PR00032">
    <property type="entry name" value="HTHARAC"/>
</dbReference>
<evidence type="ECO:0000256" key="2">
    <source>
        <dbReference type="ARBA" id="ARBA00023125"/>
    </source>
</evidence>
<accession>A0A847D3N2</accession>
<dbReference type="SMART" id="SM00342">
    <property type="entry name" value="HTH_ARAC"/>
    <property type="match status" value="1"/>
</dbReference>
<evidence type="ECO:0000259" key="4">
    <source>
        <dbReference type="PROSITE" id="PS01124"/>
    </source>
</evidence>
<organism evidence="5 6">
    <name type="scientific">Trichococcus flocculiformis</name>
    <dbReference type="NCBI Taxonomy" id="82803"/>
    <lineage>
        <taxon>Bacteria</taxon>
        <taxon>Bacillati</taxon>
        <taxon>Bacillota</taxon>
        <taxon>Bacilli</taxon>
        <taxon>Lactobacillales</taxon>
        <taxon>Carnobacteriaceae</taxon>
        <taxon>Trichococcus</taxon>
    </lineage>
</organism>
<dbReference type="Gene3D" id="2.60.120.10">
    <property type="entry name" value="Jelly Rolls"/>
    <property type="match status" value="1"/>
</dbReference>
<dbReference type="InterPro" id="IPR013096">
    <property type="entry name" value="Cupin_2"/>
</dbReference>
<dbReference type="InterPro" id="IPR018060">
    <property type="entry name" value="HTH_AraC"/>
</dbReference>
<dbReference type="InterPro" id="IPR014710">
    <property type="entry name" value="RmlC-like_jellyroll"/>
</dbReference>
<feature type="domain" description="HTH araC/xylS-type" evidence="4">
    <location>
        <begin position="229"/>
        <end position="326"/>
    </location>
</feature>
<dbReference type="PROSITE" id="PS01124">
    <property type="entry name" value="HTH_ARAC_FAMILY_2"/>
    <property type="match status" value="1"/>
</dbReference>
<dbReference type="Proteomes" id="UP000589373">
    <property type="component" value="Unassembled WGS sequence"/>
</dbReference>
<dbReference type="PANTHER" id="PTHR43280">
    <property type="entry name" value="ARAC-FAMILY TRANSCRIPTIONAL REGULATOR"/>
    <property type="match status" value="1"/>
</dbReference>
<keyword evidence="1" id="KW-0805">Transcription regulation</keyword>
<dbReference type="Pfam" id="PF07883">
    <property type="entry name" value="Cupin_2"/>
    <property type="match status" value="1"/>
</dbReference>
<name>A0A847D3N2_9LACT</name>
<dbReference type="Gene3D" id="1.10.10.60">
    <property type="entry name" value="Homeodomain-like"/>
    <property type="match status" value="2"/>
</dbReference>
<reference evidence="5 6" key="1">
    <citation type="journal article" date="2020" name="Biotechnol. Biofuels">
        <title>New insights from the biogas microbiome by comprehensive genome-resolved metagenomics of nearly 1600 species originating from multiple anaerobic digesters.</title>
        <authorList>
            <person name="Campanaro S."/>
            <person name="Treu L."/>
            <person name="Rodriguez-R L.M."/>
            <person name="Kovalovszki A."/>
            <person name="Ziels R.M."/>
            <person name="Maus I."/>
            <person name="Zhu X."/>
            <person name="Kougias P.G."/>
            <person name="Basile A."/>
            <person name="Luo G."/>
            <person name="Schluter A."/>
            <person name="Konstantinidis K.T."/>
            <person name="Angelidaki I."/>
        </authorList>
    </citation>
    <scope>NUCLEOTIDE SEQUENCE [LARGE SCALE GENOMIC DNA]</scope>
    <source>
        <strain evidence="5">AS07pgkLD_105</strain>
    </source>
</reference>
<dbReference type="GO" id="GO:0003700">
    <property type="term" value="F:DNA-binding transcription factor activity"/>
    <property type="evidence" value="ECO:0007669"/>
    <property type="project" value="InterPro"/>
</dbReference>
<evidence type="ECO:0000256" key="3">
    <source>
        <dbReference type="ARBA" id="ARBA00023163"/>
    </source>
</evidence>
<proteinExistence type="predicted"/>
<keyword evidence="3" id="KW-0804">Transcription</keyword>
<dbReference type="InterPro" id="IPR020449">
    <property type="entry name" value="Tscrpt_reg_AraC-type_HTH"/>
</dbReference>
<dbReference type="InterPro" id="IPR009057">
    <property type="entry name" value="Homeodomain-like_sf"/>
</dbReference>
<dbReference type="SUPFAM" id="SSF51182">
    <property type="entry name" value="RmlC-like cupins"/>
    <property type="match status" value="1"/>
</dbReference>
<evidence type="ECO:0000256" key="1">
    <source>
        <dbReference type="ARBA" id="ARBA00023015"/>
    </source>
</evidence>
<sequence>MKVENLDTFFENRQKMVSWKDIKHIALDDMEVVDGIEIYRFRFNMDRKLDQANDSLNVSQQPYGSFVPWHFHDYMEIMYVYKGSCKVLLMDERISLNEGNLLIIDKRTCHRVEEVKKGNIILNLVIKKNYLTKHLLNRLSKNSLITHFMLQSIKNKKFEKSYLMFLTKKQDEPVNLLDRILLEYYNLREFSEEIIDSYMALFFIELIRGHFIEKVTKPENKAADKYTTIDFIQYIERNYQHDSLNNMAAHFNYHPNYLSNRLKNETGKSYMELVQLQKMAVATVFLSSTNLSVEEIVAEIGYSSVSFFYKKFKNFHGETPQKFRTNL</sequence>
<keyword evidence="2" id="KW-0238">DNA-binding</keyword>
<dbReference type="GO" id="GO:0043565">
    <property type="term" value="F:sequence-specific DNA binding"/>
    <property type="evidence" value="ECO:0007669"/>
    <property type="project" value="InterPro"/>
</dbReference>
<gene>
    <name evidence="5" type="ORF">GX662_03355</name>
</gene>
<dbReference type="InterPro" id="IPR011051">
    <property type="entry name" value="RmlC_Cupin_sf"/>
</dbReference>
<dbReference type="PANTHER" id="PTHR43280:SF28">
    <property type="entry name" value="HTH-TYPE TRANSCRIPTIONAL ACTIVATOR RHAS"/>
    <property type="match status" value="1"/>
</dbReference>
<dbReference type="EMBL" id="JAAZCD010000075">
    <property type="protein sequence ID" value="NLD31280.1"/>
    <property type="molecule type" value="Genomic_DNA"/>
</dbReference>
<evidence type="ECO:0000313" key="6">
    <source>
        <dbReference type="Proteomes" id="UP000589373"/>
    </source>
</evidence>